<proteinExistence type="predicted"/>
<name>A0ABQ0MYN5_9GAMM</name>
<keyword evidence="2" id="KW-1185">Reference proteome</keyword>
<sequence length="42" mass="4723">MSKQPTSTTKQHANAISTLLEHKLRAVIHVNLTLNELKVKND</sequence>
<dbReference type="EMBL" id="BDQM01000034">
    <property type="protein sequence ID" value="GAW97438.1"/>
    <property type="molecule type" value="Genomic_DNA"/>
</dbReference>
<comment type="caution">
    <text evidence="1">The sequence shown here is derived from an EMBL/GenBank/DDBJ whole genome shotgun (WGS) entry which is preliminary data.</text>
</comment>
<protein>
    <submittedName>
        <fullName evidence="1">Uncharacterized protein</fullName>
    </submittedName>
</protein>
<accession>A0ABQ0MYN5</accession>
<organism evidence="1 2">
    <name type="scientific">Colwellia marinimaniae</name>
    <dbReference type="NCBI Taxonomy" id="1513592"/>
    <lineage>
        <taxon>Bacteria</taxon>
        <taxon>Pseudomonadati</taxon>
        <taxon>Pseudomonadota</taxon>
        <taxon>Gammaproteobacteria</taxon>
        <taxon>Alteromonadales</taxon>
        <taxon>Colwelliaceae</taxon>
        <taxon>Colwellia</taxon>
    </lineage>
</organism>
<evidence type="ECO:0000313" key="2">
    <source>
        <dbReference type="Proteomes" id="UP000197068"/>
    </source>
</evidence>
<evidence type="ECO:0000313" key="1">
    <source>
        <dbReference type="EMBL" id="GAW97438.1"/>
    </source>
</evidence>
<dbReference type="Proteomes" id="UP000197068">
    <property type="component" value="Unassembled WGS sequence"/>
</dbReference>
<gene>
    <name evidence="1" type="ORF">MTCD1_03065</name>
</gene>
<reference evidence="1 2" key="1">
    <citation type="submission" date="2017-06" db="EMBL/GenBank/DDBJ databases">
        <title>Whole Genome Sequences of Colwellia marinimaniae MTCD1.</title>
        <authorList>
            <person name="Kusumoto H."/>
            <person name="Inoue M."/>
            <person name="Tanikawa K."/>
            <person name="Maeji H."/>
            <person name="Cameron J.H."/>
            <person name="Bartlett D.H."/>
        </authorList>
    </citation>
    <scope>NUCLEOTIDE SEQUENCE [LARGE SCALE GENOMIC DNA]</scope>
    <source>
        <strain evidence="1 2">MTCD1</strain>
    </source>
</reference>